<feature type="non-terminal residue" evidence="1">
    <location>
        <position position="1"/>
    </location>
</feature>
<proteinExistence type="predicted"/>
<name>A0A0F9P3G6_9ZZZZ</name>
<dbReference type="AlphaFoldDB" id="A0A0F9P3G6"/>
<gene>
    <name evidence="1" type="ORF">LCGC14_0875860</name>
</gene>
<reference evidence="1" key="1">
    <citation type="journal article" date="2015" name="Nature">
        <title>Complex archaea that bridge the gap between prokaryotes and eukaryotes.</title>
        <authorList>
            <person name="Spang A."/>
            <person name="Saw J.H."/>
            <person name="Jorgensen S.L."/>
            <person name="Zaremba-Niedzwiedzka K."/>
            <person name="Martijn J."/>
            <person name="Lind A.E."/>
            <person name="van Eijk R."/>
            <person name="Schleper C."/>
            <person name="Guy L."/>
            <person name="Ettema T.J."/>
        </authorList>
    </citation>
    <scope>NUCLEOTIDE SEQUENCE</scope>
</reference>
<protein>
    <submittedName>
        <fullName evidence="1">Uncharacterized protein</fullName>
    </submittedName>
</protein>
<evidence type="ECO:0000313" key="1">
    <source>
        <dbReference type="EMBL" id="KKN26335.1"/>
    </source>
</evidence>
<comment type="caution">
    <text evidence="1">The sequence shown here is derived from an EMBL/GenBank/DDBJ whole genome shotgun (WGS) entry which is preliminary data.</text>
</comment>
<organism evidence="1">
    <name type="scientific">marine sediment metagenome</name>
    <dbReference type="NCBI Taxonomy" id="412755"/>
    <lineage>
        <taxon>unclassified sequences</taxon>
        <taxon>metagenomes</taxon>
        <taxon>ecological metagenomes</taxon>
    </lineage>
</organism>
<sequence>LLGPVHYHRVGTDAVVGSDETPEAGVGLAQLLVDETLAEDGHSLAAVLLRKVNPEEAELAHTLEHRVGEAVLLPLLGVGSELLLHEALDRLAQSVVFLGEDEVLAGCSEIGLDLGYGSGHQEPPVGMRYGGPPLTDPVWKATTSYSKSKQ</sequence>
<accession>A0A0F9P3G6</accession>
<dbReference type="EMBL" id="LAZR01002728">
    <property type="protein sequence ID" value="KKN26335.1"/>
    <property type="molecule type" value="Genomic_DNA"/>
</dbReference>